<gene>
    <name evidence="1" type="ORF">GCK72_018063</name>
</gene>
<name>A0A6A5GAJ5_CAERE</name>
<dbReference type="RefSeq" id="XP_053581287.1">
    <property type="nucleotide sequence ID" value="XM_053732374.1"/>
</dbReference>
<dbReference type="CTD" id="78776625"/>
<protein>
    <submittedName>
        <fullName evidence="1">Uncharacterized protein</fullName>
    </submittedName>
</protein>
<dbReference type="EMBL" id="WUAV01000005">
    <property type="protein sequence ID" value="KAF1751509.1"/>
    <property type="molecule type" value="Genomic_DNA"/>
</dbReference>
<dbReference type="Proteomes" id="UP000483820">
    <property type="component" value="Chromosome V"/>
</dbReference>
<dbReference type="AlphaFoldDB" id="A0A6A5GAJ5"/>
<sequence length="69" mass="7834">MGKKRKKKGIWTNLRAETNEAMIFRIKPKGWTGARRGTADVLVSGDSLRAQRNENLSLNMSMMNLERVA</sequence>
<evidence type="ECO:0000313" key="1">
    <source>
        <dbReference type="EMBL" id="KAF1751509.1"/>
    </source>
</evidence>
<dbReference type="KEGG" id="crq:GCK72_018063"/>
<accession>A0A6A5GAJ5</accession>
<proteinExistence type="predicted"/>
<dbReference type="GeneID" id="78776625"/>
<reference evidence="1 2" key="1">
    <citation type="submission" date="2019-12" db="EMBL/GenBank/DDBJ databases">
        <title>Chromosome-level assembly of the Caenorhabditis remanei genome.</title>
        <authorList>
            <person name="Teterina A.A."/>
            <person name="Willis J.H."/>
            <person name="Phillips P.C."/>
        </authorList>
    </citation>
    <scope>NUCLEOTIDE SEQUENCE [LARGE SCALE GENOMIC DNA]</scope>
    <source>
        <strain evidence="1 2">PX506</strain>
        <tissue evidence="1">Whole organism</tissue>
    </source>
</reference>
<organism evidence="1 2">
    <name type="scientific">Caenorhabditis remanei</name>
    <name type="common">Caenorhabditis vulgaris</name>
    <dbReference type="NCBI Taxonomy" id="31234"/>
    <lineage>
        <taxon>Eukaryota</taxon>
        <taxon>Metazoa</taxon>
        <taxon>Ecdysozoa</taxon>
        <taxon>Nematoda</taxon>
        <taxon>Chromadorea</taxon>
        <taxon>Rhabditida</taxon>
        <taxon>Rhabditina</taxon>
        <taxon>Rhabditomorpha</taxon>
        <taxon>Rhabditoidea</taxon>
        <taxon>Rhabditidae</taxon>
        <taxon>Peloderinae</taxon>
        <taxon>Caenorhabditis</taxon>
    </lineage>
</organism>
<evidence type="ECO:0000313" key="2">
    <source>
        <dbReference type="Proteomes" id="UP000483820"/>
    </source>
</evidence>
<comment type="caution">
    <text evidence="1">The sequence shown here is derived from an EMBL/GenBank/DDBJ whole genome shotgun (WGS) entry which is preliminary data.</text>
</comment>